<sequence>MDAPPHKEFGITNIKTYVPLVLDLDRLNYDAWRELFTTHCVGFDVIDHIDDSIPKSTEPLETLFRDNKDAKSMQIDSDLRNVTMGDLTVTAYCTKIKAMAGLLANLNPASAIFDKHLVIYTINGLSSKFDSVANIIRYRSPLPTFNETRSMLLMEEQRMSSPRLVTTGNSADNSSSPTILHTGSGSSNRQNNRRLDRRHQQQCRRHNPPPSTASQQYG</sequence>
<evidence type="ECO:0000313" key="2">
    <source>
        <dbReference type="EMBL" id="KAJ9542450.1"/>
    </source>
</evidence>
<comment type="caution">
    <text evidence="2">The sequence shown here is derived from an EMBL/GenBank/DDBJ whole genome shotgun (WGS) entry which is preliminary data.</text>
</comment>
<accession>A0AA38W893</accession>
<feature type="region of interest" description="Disordered" evidence="1">
    <location>
        <begin position="158"/>
        <end position="218"/>
    </location>
</feature>
<keyword evidence="3" id="KW-1185">Reference proteome</keyword>
<dbReference type="PANTHER" id="PTHR47481">
    <property type="match status" value="1"/>
</dbReference>
<dbReference type="Proteomes" id="UP001172457">
    <property type="component" value="Chromosome 7"/>
</dbReference>
<dbReference type="Pfam" id="PF14223">
    <property type="entry name" value="Retrotran_gag_2"/>
    <property type="match status" value="1"/>
</dbReference>
<evidence type="ECO:0008006" key="4">
    <source>
        <dbReference type="Google" id="ProtNLM"/>
    </source>
</evidence>
<dbReference type="PANTHER" id="PTHR47481:SF41">
    <property type="entry name" value="COPIA-LIKE POLYPROTEIN_RETROTRANSPOSON"/>
    <property type="match status" value="1"/>
</dbReference>
<protein>
    <recommendedName>
        <fullName evidence="4">Hybrid signal transduction histidine kinase M</fullName>
    </recommendedName>
</protein>
<reference evidence="2" key="1">
    <citation type="submission" date="2023-03" db="EMBL/GenBank/DDBJ databases">
        <title>Chromosome-scale reference genome and RAD-based genetic map of yellow starthistle (Centaurea solstitialis) reveal putative structural variation and QTLs associated with invader traits.</title>
        <authorList>
            <person name="Reatini B."/>
            <person name="Cang F.A."/>
            <person name="Jiang Q."/>
            <person name="Mckibben M.T.W."/>
            <person name="Barker M.S."/>
            <person name="Rieseberg L.H."/>
            <person name="Dlugosch K.M."/>
        </authorList>
    </citation>
    <scope>NUCLEOTIDE SEQUENCE</scope>
    <source>
        <strain evidence="2">CAN-66</strain>
        <tissue evidence="2">Leaf</tissue>
    </source>
</reference>
<feature type="compositionally biased region" description="Polar residues" evidence="1">
    <location>
        <begin position="159"/>
        <end position="190"/>
    </location>
</feature>
<gene>
    <name evidence="2" type="ORF">OSB04_028956</name>
</gene>
<organism evidence="2 3">
    <name type="scientific">Centaurea solstitialis</name>
    <name type="common">yellow star-thistle</name>
    <dbReference type="NCBI Taxonomy" id="347529"/>
    <lineage>
        <taxon>Eukaryota</taxon>
        <taxon>Viridiplantae</taxon>
        <taxon>Streptophyta</taxon>
        <taxon>Embryophyta</taxon>
        <taxon>Tracheophyta</taxon>
        <taxon>Spermatophyta</taxon>
        <taxon>Magnoliopsida</taxon>
        <taxon>eudicotyledons</taxon>
        <taxon>Gunneridae</taxon>
        <taxon>Pentapetalae</taxon>
        <taxon>asterids</taxon>
        <taxon>campanulids</taxon>
        <taxon>Asterales</taxon>
        <taxon>Asteraceae</taxon>
        <taxon>Carduoideae</taxon>
        <taxon>Cardueae</taxon>
        <taxon>Centaureinae</taxon>
        <taxon>Centaurea</taxon>
    </lineage>
</organism>
<proteinExistence type="predicted"/>
<dbReference type="AlphaFoldDB" id="A0AA38W893"/>
<feature type="compositionally biased region" description="Basic residues" evidence="1">
    <location>
        <begin position="191"/>
        <end position="207"/>
    </location>
</feature>
<name>A0AA38W893_9ASTR</name>
<dbReference type="EMBL" id="JARYMX010000007">
    <property type="protein sequence ID" value="KAJ9542450.1"/>
    <property type="molecule type" value="Genomic_DNA"/>
</dbReference>
<evidence type="ECO:0000313" key="3">
    <source>
        <dbReference type="Proteomes" id="UP001172457"/>
    </source>
</evidence>
<evidence type="ECO:0000256" key="1">
    <source>
        <dbReference type="SAM" id="MobiDB-lite"/>
    </source>
</evidence>